<reference evidence="1 2" key="1">
    <citation type="journal article" date="2024" name="Front. Microbiol.">
        <title>Pangenomic and biochemical analyses of Helcococcus ovis reveal widespread tetracycline resistance and a novel bacterial species, Helcococcus bovis.</title>
        <authorList>
            <person name="Cunha F."/>
            <person name="Zhai Y."/>
            <person name="Casaro S."/>
            <person name="Jones K.L."/>
            <person name="Hernandez M."/>
            <person name="Bisinotto R.S."/>
            <person name="Kariyawasam S."/>
            <person name="Brown M.B."/>
            <person name="Phillips A."/>
            <person name="Jeong K.C."/>
            <person name="Galvao K.N."/>
        </authorList>
    </citation>
    <scope>NUCLEOTIDE SEQUENCE [LARGE SCALE GENOMIC DNA]</scope>
    <source>
        <strain evidence="1 2">KG197</strain>
    </source>
</reference>
<sequence length="212" mass="23619">MITLAIDGFNIYDEMGIVLEHFDIGIPDPKMHKVSVPGRNGDLDMTRALTGFTHFHNRTINLTLGLTGSEADREEKRSALFQITTNKQVKVEFSHLNGYFLGDITFHSYERNPAKSTIQASVDCYPFKISNEEVSSSIALSSTPRTIHVLYLGMPVPIVIKTTGNAIIEHKGNRYSVEKGEHKLGIVLEVGNNELTLSGSGTLSYQYRMEEL</sequence>
<name>A0ABW9F6T4_9FIRM</name>
<dbReference type="EMBL" id="JBFNFH010000012">
    <property type="protein sequence ID" value="MFM1525140.1"/>
    <property type="molecule type" value="Genomic_DNA"/>
</dbReference>
<proteinExistence type="predicted"/>
<comment type="caution">
    <text evidence="1">The sequence shown here is derived from an EMBL/GenBank/DDBJ whole genome shotgun (WGS) entry which is preliminary data.</text>
</comment>
<organism evidence="1 2">
    <name type="scientific">Helcococcus bovis</name>
    <dbReference type="NCBI Taxonomy" id="3153252"/>
    <lineage>
        <taxon>Bacteria</taxon>
        <taxon>Bacillati</taxon>
        <taxon>Bacillota</taxon>
        <taxon>Tissierellia</taxon>
        <taxon>Tissierellales</taxon>
        <taxon>Peptoniphilaceae</taxon>
        <taxon>Helcococcus</taxon>
    </lineage>
</organism>
<keyword evidence="2" id="KW-1185">Reference proteome</keyword>
<evidence type="ECO:0000313" key="2">
    <source>
        <dbReference type="Proteomes" id="UP001629536"/>
    </source>
</evidence>
<gene>
    <name evidence="1" type="ORF">ABGF40_05575</name>
</gene>
<accession>A0ABW9F6T4</accession>
<evidence type="ECO:0008006" key="3">
    <source>
        <dbReference type="Google" id="ProtNLM"/>
    </source>
</evidence>
<dbReference type="Proteomes" id="UP001629536">
    <property type="component" value="Unassembled WGS sequence"/>
</dbReference>
<protein>
    <recommendedName>
        <fullName evidence="3">Phage tail protein</fullName>
    </recommendedName>
</protein>
<evidence type="ECO:0000313" key="1">
    <source>
        <dbReference type="EMBL" id="MFM1525140.1"/>
    </source>
</evidence>
<dbReference type="Gene3D" id="2.40.30.200">
    <property type="match status" value="1"/>
</dbReference>
<dbReference type="RefSeq" id="WP_124748755.1">
    <property type="nucleotide sequence ID" value="NZ_JBFNFH010000012.1"/>
</dbReference>